<evidence type="ECO:0000256" key="7">
    <source>
        <dbReference type="SAM" id="MobiDB-lite"/>
    </source>
</evidence>
<protein>
    <submittedName>
        <fullName evidence="9">Metal-nicotianamine transporter-like</fullName>
    </submittedName>
</protein>
<feature type="transmembrane region" description="Helical" evidence="8">
    <location>
        <begin position="838"/>
        <end position="859"/>
    </location>
</feature>
<gene>
    <name evidence="9" type="ORF">Rsub_11680</name>
</gene>
<dbReference type="OrthoDB" id="627262at2759"/>
<evidence type="ECO:0000313" key="10">
    <source>
        <dbReference type="Proteomes" id="UP000247498"/>
    </source>
</evidence>
<feature type="transmembrane region" description="Helical" evidence="8">
    <location>
        <begin position="697"/>
        <end position="718"/>
    </location>
</feature>
<feature type="transmembrane region" description="Helical" evidence="8">
    <location>
        <begin position="374"/>
        <end position="391"/>
    </location>
</feature>
<evidence type="ECO:0000256" key="2">
    <source>
        <dbReference type="ARBA" id="ARBA00010276"/>
    </source>
</evidence>
<reference evidence="9 10" key="1">
    <citation type="journal article" date="2018" name="Sci. Rep.">
        <title>Raphidocelis subcapitata (=Pseudokirchneriella subcapitata) provides an insight into genome evolution and environmental adaptations in the Sphaeropleales.</title>
        <authorList>
            <person name="Suzuki S."/>
            <person name="Yamaguchi H."/>
            <person name="Nakajima N."/>
            <person name="Kawachi M."/>
        </authorList>
    </citation>
    <scope>NUCLEOTIDE SEQUENCE [LARGE SCALE GENOMIC DNA]</scope>
    <source>
        <strain evidence="9 10">NIES-35</strain>
    </source>
</reference>
<comment type="subcellular location">
    <subcellularLocation>
        <location evidence="1">Membrane</location>
        <topology evidence="1">Multi-pass membrane protein</topology>
    </subcellularLocation>
</comment>
<feature type="transmembrane region" description="Helical" evidence="8">
    <location>
        <begin position="906"/>
        <end position="927"/>
    </location>
</feature>
<dbReference type="InterPro" id="IPR004813">
    <property type="entry name" value="OPT"/>
</dbReference>
<evidence type="ECO:0000256" key="4">
    <source>
        <dbReference type="ARBA" id="ARBA00022692"/>
    </source>
</evidence>
<dbReference type="InterPro" id="IPR045035">
    <property type="entry name" value="YSL-like"/>
</dbReference>
<feature type="region of interest" description="Disordered" evidence="7">
    <location>
        <begin position="565"/>
        <end position="617"/>
    </location>
</feature>
<comment type="caution">
    <text evidence="9">The sequence shown here is derived from an EMBL/GenBank/DDBJ whole genome shotgun (WGS) entry which is preliminary data.</text>
</comment>
<feature type="region of interest" description="Disordered" evidence="7">
    <location>
        <begin position="1"/>
        <end position="85"/>
    </location>
</feature>
<keyword evidence="3" id="KW-0813">Transport</keyword>
<feature type="transmembrane region" description="Helical" evidence="8">
    <location>
        <begin position="784"/>
        <end position="806"/>
    </location>
</feature>
<evidence type="ECO:0000256" key="1">
    <source>
        <dbReference type="ARBA" id="ARBA00004141"/>
    </source>
</evidence>
<dbReference type="Pfam" id="PF03169">
    <property type="entry name" value="OPT"/>
    <property type="match status" value="1"/>
</dbReference>
<feature type="transmembrane region" description="Helical" evidence="8">
    <location>
        <begin position="253"/>
        <end position="273"/>
    </location>
</feature>
<name>A0A2V0PKR9_9CHLO</name>
<keyword evidence="4 8" id="KW-0812">Transmembrane</keyword>
<dbReference type="AlphaFoldDB" id="A0A2V0PKR9"/>
<dbReference type="PANTHER" id="PTHR31645:SF83">
    <property type="entry name" value="METAL-NICOTIANAMINE TRANSPORTER YSL1-RELATED"/>
    <property type="match status" value="1"/>
</dbReference>
<proteinExistence type="inferred from homology"/>
<feature type="transmembrane region" description="Helical" evidence="8">
    <location>
        <begin position="725"/>
        <end position="743"/>
    </location>
</feature>
<dbReference type="STRING" id="307507.A0A2V0PKR9"/>
<evidence type="ECO:0000256" key="5">
    <source>
        <dbReference type="ARBA" id="ARBA00022989"/>
    </source>
</evidence>
<feature type="transmembrane region" description="Helical" evidence="8">
    <location>
        <begin position="485"/>
        <end position="510"/>
    </location>
</feature>
<feature type="transmembrane region" description="Helical" evidence="8">
    <location>
        <begin position="666"/>
        <end position="685"/>
    </location>
</feature>
<evidence type="ECO:0000313" key="9">
    <source>
        <dbReference type="EMBL" id="GBF98470.1"/>
    </source>
</evidence>
<dbReference type="InParanoid" id="A0A2V0PKR9"/>
<comment type="similarity">
    <text evidence="2">Belongs to the YSL (TC 2.A.67.2) family.</text>
</comment>
<feature type="transmembrane region" description="Helical" evidence="8">
    <location>
        <begin position="285"/>
        <end position="305"/>
    </location>
</feature>
<organism evidence="9 10">
    <name type="scientific">Raphidocelis subcapitata</name>
    <dbReference type="NCBI Taxonomy" id="307507"/>
    <lineage>
        <taxon>Eukaryota</taxon>
        <taxon>Viridiplantae</taxon>
        <taxon>Chlorophyta</taxon>
        <taxon>core chlorophytes</taxon>
        <taxon>Chlorophyceae</taxon>
        <taxon>CS clade</taxon>
        <taxon>Sphaeropleales</taxon>
        <taxon>Selenastraceae</taxon>
        <taxon>Raphidocelis</taxon>
    </lineage>
</organism>
<dbReference type="GO" id="GO:0016020">
    <property type="term" value="C:membrane"/>
    <property type="evidence" value="ECO:0007669"/>
    <property type="project" value="UniProtKB-SubCell"/>
</dbReference>
<keyword evidence="5 8" id="KW-1133">Transmembrane helix</keyword>
<dbReference type="EMBL" id="BDRX01000126">
    <property type="protein sequence ID" value="GBF98470.1"/>
    <property type="molecule type" value="Genomic_DNA"/>
</dbReference>
<feature type="compositionally biased region" description="Basic residues" evidence="7">
    <location>
        <begin position="591"/>
        <end position="603"/>
    </location>
</feature>
<dbReference type="GO" id="GO:0035673">
    <property type="term" value="F:oligopeptide transmembrane transporter activity"/>
    <property type="evidence" value="ECO:0007669"/>
    <property type="project" value="InterPro"/>
</dbReference>
<evidence type="ECO:0000256" key="3">
    <source>
        <dbReference type="ARBA" id="ARBA00022448"/>
    </source>
</evidence>
<keyword evidence="6 8" id="KW-0472">Membrane</keyword>
<feature type="compositionally biased region" description="Gly residues" evidence="7">
    <location>
        <begin position="581"/>
        <end position="590"/>
    </location>
</feature>
<accession>A0A2V0PKR9</accession>
<feature type="compositionally biased region" description="Basic and acidic residues" evidence="7">
    <location>
        <begin position="1"/>
        <end position="11"/>
    </location>
</feature>
<dbReference type="Proteomes" id="UP000247498">
    <property type="component" value="Unassembled WGS sequence"/>
</dbReference>
<keyword evidence="10" id="KW-1185">Reference proteome</keyword>
<dbReference type="PANTHER" id="PTHR31645">
    <property type="entry name" value="OLIGOPEPTIDE TRANSPORTER YGL114W-RELATED"/>
    <property type="match status" value="1"/>
</dbReference>
<evidence type="ECO:0000256" key="8">
    <source>
        <dbReference type="SAM" id="Phobius"/>
    </source>
</evidence>
<evidence type="ECO:0000256" key="6">
    <source>
        <dbReference type="ARBA" id="ARBA00023136"/>
    </source>
</evidence>
<feature type="transmembrane region" description="Helical" evidence="8">
    <location>
        <begin position="749"/>
        <end position="772"/>
    </location>
</feature>
<feature type="transmembrane region" description="Helical" evidence="8">
    <location>
        <begin position="871"/>
        <end position="894"/>
    </location>
</feature>
<feature type="compositionally biased region" description="Low complexity" evidence="7">
    <location>
        <begin position="41"/>
        <end position="52"/>
    </location>
</feature>
<sequence length="949" mass="92987">MGPRNKSESPFKKIPASRRPPLSSGDATPSCSSPCAEERQAAVARLAQGRAAPPREGQQRHHSGGRGAAYDPLDAESGSPPGRAGVSAGGVALLAALGLASHEIPSAAGADEWGDELRLGRPPAGAECERAGLDASAAEAVERGILAGAFGGGGLLSAGGPAGGRGARPARAASAAAAAEAAAAVDAVLGSKTATAAVVDAVLNGKAALPPAHAALEVDSLDLSRAASAAGDGGRGIVPPGASEPLPPAAAQLTLRALAAGLLVGGCYSLLAARLALRAGVTPSFQVAVAGGCWLLLWGVTWMLGRDGCLSAPASAQEVAVASAAALACAGSVAAASFGATLEALSAAAYEAVGVEAPGNSPGDVLALGFKQRAAWAALVSVSGALLVVPFRSSLLGRGGSLFPTGTAAGQLIAAVHTPGMSFHGRAQAARFAKWGAASLLVSAWEWMFNNPACSGFRAFPTFGFALANWGWLFDFSTPLLGIGLLAPLGVAWSMLAGALLAWAIVLPLLDGWAGGVHYPSSLPAGDPRGLFGYQLALGLSLCAAEGIAAAAAYLAPSACRGERGGARRRRRRSHAAALADGGGASGGGRRGSRSGGGRRRSSRSGGGGGGGRRGRPGILVRWRERAARAVEADAMAEAQLLQFSLTSYERALRRQVFASDAMPRLTAAALFASAALLAGAAFGLPRVLSPLPGLRWWHTAAAVVAAPVAALAAARGAGGTDVSIAPAIGAAAAALVAAWAGGLGGAGAGLAVGGLLAGIAQSAVQMGYSFAAGYVVMASPSAIFAAHAIGSAAGAVAAPLAYAVAAHAAPLSPVAAPARVAAAAFAARGLGALPPGAWWVALAGLLGGLLLAACRGVASSRRVRGAVPSPAVMGVMALAGANVAVGVAVGAAARAVWAWRSPRGAASYAALVGAALVAGDGAWGAVRGLLGAFGVEAPICMEFTRARA</sequence>
<feature type="transmembrane region" description="Helical" evidence="8">
    <location>
        <begin position="530"/>
        <end position="555"/>
    </location>
</feature>